<keyword evidence="3 6" id="KW-0547">Nucleotide-binding</keyword>
<dbReference type="STRING" id="426701.SAMN04488098_103711"/>
<dbReference type="InterPro" id="IPR012676">
    <property type="entry name" value="TGS-like"/>
</dbReference>
<dbReference type="Gene3D" id="1.10.150.300">
    <property type="entry name" value="TGS-like domain"/>
    <property type="match status" value="1"/>
</dbReference>
<dbReference type="FunFam" id="1.10.150.300:FF:000004">
    <property type="entry name" value="Ribosome-binding ATPase YchF"/>
    <property type="match status" value="1"/>
</dbReference>
<evidence type="ECO:0000256" key="4">
    <source>
        <dbReference type="ARBA" id="ARBA00022840"/>
    </source>
</evidence>
<dbReference type="CDD" id="cd01900">
    <property type="entry name" value="YchF"/>
    <property type="match status" value="1"/>
</dbReference>
<evidence type="ECO:0000256" key="6">
    <source>
        <dbReference type="HAMAP-Rule" id="MF_00944"/>
    </source>
</evidence>
<dbReference type="Gene3D" id="3.40.50.300">
    <property type="entry name" value="P-loop containing nucleotide triphosphate hydrolases"/>
    <property type="match status" value="1"/>
</dbReference>
<evidence type="ECO:0000256" key="7">
    <source>
        <dbReference type="SAM" id="Coils"/>
    </source>
</evidence>
<evidence type="ECO:0000256" key="2">
    <source>
        <dbReference type="ARBA" id="ARBA00022723"/>
    </source>
</evidence>
<dbReference type="PIRSF" id="PIRSF006641">
    <property type="entry name" value="CHP00092"/>
    <property type="match status" value="1"/>
</dbReference>
<feature type="domain" description="TGS" evidence="9">
    <location>
        <begin position="281"/>
        <end position="364"/>
    </location>
</feature>
<dbReference type="Gene3D" id="3.10.20.30">
    <property type="match status" value="1"/>
</dbReference>
<keyword evidence="4 6" id="KW-0067">ATP-binding</keyword>
<dbReference type="CDD" id="cd04867">
    <property type="entry name" value="TGS_YchF_OLA1"/>
    <property type="match status" value="1"/>
</dbReference>
<dbReference type="GO" id="GO:0046872">
    <property type="term" value="F:metal ion binding"/>
    <property type="evidence" value="ECO:0007669"/>
    <property type="project" value="UniProtKB-KW"/>
</dbReference>
<dbReference type="InterPro" id="IPR041706">
    <property type="entry name" value="YchF_N"/>
</dbReference>
<dbReference type="SUPFAM" id="SSF52540">
    <property type="entry name" value="P-loop containing nucleoside triphosphate hydrolases"/>
    <property type="match status" value="1"/>
</dbReference>
<dbReference type="EMBL" id="FNFK01000037">
    <property type="protein sequence ID" value="SDK53972.1"/>
    <property type="molecule type" value="Genomic_DNA"/>
</dbReference>
<feature type="coiled-coil region" evidence="7">
    <location>
        <begin position="130"/>
        <end position="157"/>
    </location>
</feature>
<dbReference type="Pfam" id="PF01926">
    <property type="entry name" value="MMR_HSR1"/>
    <property type="match status" value="1"/>
</dbReference>
<comment type="similarity">
    <text evidence="6">Belongs to the TRAFAC class OBG-HflX-like GTPase superfamily. OBG GTPase family. YchF/OLA1 subfamily.</text>
</comment>
<keyword evidence="5" id="KW-0460">Magnesium</keyword>
<dbReference type="PROSITE" id="PS51880">
    <property type="entry name" value="TGS"/>
    <property type="match status" value="1"/>
</dbReference>
<keyword evidence="7" id="KW-0175">Coiled coil</keyword>
<evidence type="ECO:0000313" key="10">
    <source>
        <dbReference type="EMBL" id="SDK53972.1"/>
    </source>
</evidence>
<dbReference type="PRINTS" id="PR00326">
    <property type="entry name" value="GTP1OBG"/>
</dbReference>
<evidence type="ECO:0000256" key="3">
    <source>
        <dbReference type="ARBA" id="ARBA00022741"/>
    </source>
</evidence>
<evidence type="ECO:0000256" key="5">
    <source>
        <dbReference type="ARBA" id="ARBA00022842"/>
    </source>
</evidence>
<dbReference type="PANTHER" id="PTHR23305:SF18">
    <property type="entry name" value="OBG-TYPE G DOMAIN-CONTAINING PROTEIN"/>
    <property type="match status" value="1"/>
</dbReference>
<dbReference type="AlphaFoldDB" id="A0A1G9CQP0"/>
<dbReference type="GO" id="GO:0043023">
    <property type="term" value="F:ribosomal large subunit binding"/>
    <property type="evidence" value="ECO:0007669"/>
    <property type="project" value="UniProtKB-UniRule"/>
</dbReference>
<dbReference type="PROSITE" id="PS51710">
    <property type="entry name" value="G_OBG"/>
    <property type="match status" value="1"/>
</dbReference>
<dbReference type="InterPro" id="IPR012675">
    <property type="entry name" value="Beta-grasp_dom_sf"/>
</dbReference>
<dbReference type="Pfam" id="PF06071">
    <property type="entry name" value="YchF-GTPase_C"/>
    <property type="match status" value="1"/>
</dbReference>
<dbReference type="InterPro" id="IPR004095">
    <property type="entry name" value="TGS"/>
</dbReference>
<dbReference type="InterPro" id="IPR004396">
    <property type="entry name" value="ATPase_YchF/OLA1"/>
</dbReference>
<sequence length="366" mass="40031">MPLTAGIVGLPNVGKSTLFNAITKAGAEAANYPFATIDPNVGIVEVPDERLDRLAELVNPAKVVPTTFEFTDIAGIVKGASKGEGLGNKFLANIREVDAICHVVRCFEDDNITHVSGRVNPAEDIETINLELALADLEAVDKRIERVRKQAKSKDADAVALLSVLEKIKPVLEEGKPVRVLDFTKEELPILRSLFLLTSKPVLYVANVAEEEIADSESNQYLQTVREIAQKEGAEVVAISAAIEEEIAELDDEEKAMFLDDLGVTEPGLNKLIRSSYDLLGLATFFTAGPKEVRAWTFKKGMKAPQTAGVIHTDFERGFIRAETIAFEDYNELGSEKAAREAGKLRAEGKDYVVQDGDVILFRFNV</sequence>
<dbReference type="FunFam" id="3.10.20.30:FF:000001">
    <property type="entry name" value="Ribosome-binding ATPase YchF"/>
    <property type="match status" value="1"/>
</dbReference>
<evidence type="ECO:0000259" key="8">
    <source>
        <dbReference type="PROSITE" id="PS51710"/>
    </source>
</evidence>
<evidence type="ECO:0000256" key="1">
    <source>
        <dbReference type="ARBA" id="ARBA00001946"/>
    </source>
</evidence>
<keyword evidence="11" id="KW-1185">Reference proteome</keyword>
<dbReference type="GO" id="GO:0005525">
    <property type="term" value="F:GTP binding"/>
    <property type="evidence" value="ECO:0007669"/>
    <property type="project" value="InterPro"/>
</dbReference>
<dbReference type="HAMAP" id="MF_00944">
    <property type="entry name" value="YchF_OLA1_ATPase"/>
    <property type="match status" value="1"/>
</dbReference>
<dbReference type="GO" id="GO:0005524">
    <property type="term" value="F:ATP binding"/>
    <property type="evidence" value="ECO:0007669"/>
    <property type="project" value="UniProtKB-UniRule"/>
</dbReference>
<proteinExistence type="inferred from homology"/>
<dbReference type="InterPro" id="IPR006073">
    <property type="entry name" value="GTP-bd"/>
</dbReference>
<dbReference type="SUPFAM" id="SSF81271">
    <property type="entry name" value="TGS-like"/>
    <property type="match status" value="1"/>
</dbReference>
<dbReference type="OrthoDB" id="9807318at2"/>
<protein>
    <recommendedName>
        <fullName evidence="6">Ribosome-binding ATPase YchF</fullName>
    </recommendedName>
</protein>
<dbReference type="InterPro" id="IPR031167">
    <property type="entry name" value="G_OBG"/>
</dbReference>
<dbReference type="InterPro" id="IPR027417">
    <property type="entry name" value="P-loop_NTPase"/>
</dbReference>
<dbReference type="Proteomes" id="UP000199433">
    <property type="component" value="Unassembled WGS sequence"/>
</dbReference>
<dbReference type="GO" id="GO:0005737">
    <property type="term" value="C:cytoplasm"/>
    <property type="evidence" value="ECO:0007669"/>
    <property type="project" value="TreeGrafter"/>
</dbReference>
<dbReference type="InterPro" id="IPR023192">
    <property type="entry name" value="TGS-like_dom_sf"/>
</dbReference>
<accession>A0A1G9CQP0</accession>
<dbReference type="NCBIfam" id="TIGR00092">
    <property type="entry name" value="redox-regulated ATPase YchF"/>
    <property type="match status" value="1"/>
</dbReference>
<comment type="function">
    <text evidence="6">ATPase that binds to both the 70S ribosome and the 50S ribosomal subunit in a nucleotide-independent manner.</text>
</comment>
<dbReference type="GO" id="GO:0016887">
    <property type="term" value="F:ATP hydrolysis activity"/>
    <property type="evidence" value="ECO:0007669"/>
    <property type="project" value="UniProtKB-UniRule"/>
</dbReference>
<dbReference type="InterPro" id="IPR013029">
    <property type="entry name" value="YchF_C"/>
</dbReference>
<organism evidence="10 11">
    <name type="scientific">Alkalibacterium thalassium</name>
    <dbReference type="NCBI Taxonomy" id="426701"/>
    <lineage>
        <taxon>Bacteria</taxon>
        <taxon>Bacillati</taxon>
        <taxon>Bacillota</taxon>
        <taxon>Bacilli</taxon>
        <taxon>Lactobacillales</taxon>
        <taxon>Carnobacteriaceae</taxon>
        <taxon>Alkalibacterium</taxon>
    </lineage>
</organism>
<evidence type="ECO:0000313" key="11">
    <source>
        <dbReference type="Proteomes" id="UP000199433"/>
    </source>
</evidence>
<gene>
    <name evidence="6" type="primary">ychF</name>
    <name evidence="10" type="ORF">SAMN04488098_103711</name>
</gene>
<dbReference type="PANTHER" id="PTHR23305">
    <property type="entry name" value="OBG GTPASE FAMILY"/>
    <property type="match status" value="1"/>
</dbReference>
<evidence type="ECO:0000259" key="9">
    <source>
        <dbReference type="PROSITE" id="PS51880"/>
    </source>
</evidence>
<dbReference type="RefSeq" id="WP_091267777.1">
    <property type="nucleotide sequence ID" value="NZ_FNFK01000037.1"/>
</dbReference>
<reference evidence="11" key="1">
    <citation type="submission" date="2016-10" db="EMBL/GenBank/DDBJ databases">
        <authorList>
            <person name="Varghese N."/>
            <person name="Submissions S."/>
        </authorList>
    </citation>
    <scope>NUCLEOTIDE SEQUENCE [LARGE SCALE GENOMIC DNA]</scope>
    <source>
        <strain evidence="11">DSM 19181</strain>
    </source>
</reference>
<feature type="domain" description="OBG-type G" evidence="8">
    <location>
        <begin position="3"/>
        <end position="259"/>
    </location>
</feature>
<keyword evidence="2" id="KW-0479">Metal-binding</keyword>
<name>A0A1G9CQP0_9LACT</name>
<feature type="binding site" evidence="6">
    <location>
        <begin position="12"/>
        <end position="17"/>
    </location>
    <ligand>
        <name>ATP</name>
        <dbReference type="ChEBI" id="CHEBI:30616"/>
    </ligand>
</feature>
<comment type="cofactor">
    <cofactor evidence="1">
        <name>Mg(2+)</name>
        <dbReference type="ChEBI" id="CHEBI:18420"/>
    </cofactor>
</comment>